<reference evidence="1" key="1">
    <citation type="submission" date="2021-01" db="EMBL/GenBank/DDBJ databases">
        <authorList>
            <person name="Corre E."/>
            <person name="Pelletier E."/>
            <person name="Niang G."/>
            <person name="Scheremetjew M."/>
            <person name="Finn R."/>
            <person name="Kale V."/>
            <person name="Holt S."/>
            <person name="Cochrane G."/>
            <person name="Meng A."/>
            <person name="Brown T."/>
            <person name="Cohen L."/>
        </authorList>
    </citation>
    <scope>NUCLEOTIDE SEQUENCE</scope>
    <source>
        <strain evidence="1">308</strain>
    </source>
</reference>
<sequence>MKMKHVYRLFLAIISVSEHCINSFQEVSVAKRTPSSFFEKYESPSSTRKDLCSKAEPRRKFLTRTIFSLPFIAAILPEDASAGIDLSGISSGSASSSQNGILLEQLKAGGYDGSAGSRVQQIEQIKKEPSTSPVKTLQPKIEDEGNAAVNVFVDDVRMTNIGLGKLKTKFEGSIVFSGSKTRYLRTTFEFPSDWLQLEKAFGGIQFVDQRNGDKLYVLQARLPDDKTLADVPKAFFGEAIFGDQKGAIPRSGNVIDEFKVTYAKVTSDCPEGMCSTRRRALIKYSTVTGNGYRVERRALVDAFEVGTTALMMVTSSNANKFEAKGAERETVDAIVDSFRVEA</sequence>
<dbReference type="AlphaFoldDB" id="A0A7S1G1Y2"/>
<accession>A0A7S1G1Y2</accession>
<protein>
    <submittedName>
        <fullName evidence="1">Uncharacterized protein</fullName>
    </submittedName>
</protein>
<evidence type="ECO:0000313" key="1">
    <source>
        <dbReference type="EMBL" id="CAD8902158.1"/>
    </source>
</evidence>
<gene>
    <name evidence="1" type="ORF">CHYS00102_LOCUS29377</name>
</gene>
<proteinExistence type="predicted"/>
<dbReference type="EMBL" id="HBFR01040157">
    <property type="protein sequence ID" value="CAD8902158.1"/>
    <property type="molecule type" value="Transcribed_RNA"/>
</dbReference>
<organism evidence="1">
    <name type="scientific">Corethron hystrix</name>
    <dbReference type="NCBI Taxonomy" id="216773"/>
    <lineage>
        <taxon>Eukaryota</taxon>
        <taxon>Sar</taxon>
        <taxon>Stramenopiles</taxon>
        <taxon>Ochrophyta</taxon>
        <taxon>Bacillariophyta</taxon>
        <taxon>Coscinodiscophyceae</taxon>
        <taxon>Corethrophycidae</taxon>
        <taxon>Corethrales</taxon>
        <taxon>Corethraceae</taxon>
        <taxon>Corethron</taxon>
    </lineage>
</organism>
<name>A0A7S1G1Y2_9STRA</name>